<dbReference type="RefSeq" id="XP_023375809.1">
    <property type="nucleotide sequence ID" value="XM_023520041.1"/>
</dbReference>
<dbReference type="GO" id="GO:0042609">
    <property type="term" value="F:CD4 receptor binding"/>
    <property type="evidence" value="ECO:0007669"/>
    <property type="project" value="TreeGrafter"/>
</dbReference>
<feature type="compositionally biased region" description="Low complexity" evidence="1">
    <location>
        <begin position="8"/>
        <end position="17"/>
    </location>
</feature>
<feature type="region of interest" description="Disordered" evidence="1">
    <location>
        <begin position="1"/>
        <end position="118"/>
    </location>
</feature>
<sequence length="177" mass="19115">MNAVLVRSSSDSSYVSGSPGGSPSSGGEQQPSGLGARTRSSGIQDPGPLPETASGPPQESPRPHENQDDQPPPRLKKSFEIFVRKPTSSKPKPPPRKYFKSDPPKSLEEQEDSCPPGRTVSARAQVFINPSHILGGSSQPLSTHLCRCLLFSSVYYLRPSQPNKKGIVKKTQSPLWI</sequence>
<feature type="compositionally biased region" description="Basic and acidic residues" evidence="1">
    <location>
        <begin position="99"/>
        <end position="108"/>
    </location>
</feature>
<dbReference type="GO" id="GO:0050930">
    <property type="term" value="P:induction of positive chemotaxis"/>
    <property type="evidence" value="ECO:0007669"/>
    <property type="project" value="InterPro"/>
</dbReference>
<proteinExistence type="predicted"/>
<evidence type="ECO:0000256" key="1">
    <source>
        <dbReference type="SAM" id="MobiDB-lite"/>
    </source>
</evidence>
<dbReference type="PANTHER" id="PTHR48484">
    <property type="entry name" value="PRO-INTERLEUKIN-16"/>
    <property type="match status" value="1"/>
</dbReference>
<accession>A0A6P6BL64</accession>
<dbReference type="GO" id="GO:0005125">
    <property type="term" value="F:cytokine activity"/>
    <property type="evidence" value="ECO:0007669"/>
    <property type="project" value="InterPro"/>
</dbReference>
<evidence type="ECO:0000313" key="2">
    <source>
        <dbReference type="Proteomes" id="UP000515202"/>
    </source>
</evidence>
<protein>
    <submittedName>
        <fullName evidence="3">Pro-interleukin-16-like</fullName>
    </submittedName>
</protein>
<gene>
    <name evidence="3" type="primary">LOC111729082</name>
</gene>
<keyword evidence="2" id="KW-1185">Reference proteome</keyword>
<feature type="compositionally biased region" description="Low complexity" evidence="1">
    <location>
        <begin position="25"/>
        <end position="35"/>
    </location>
</feature>
<dbReference type="Proteomes" id="UP000515202">
    <property type="component" value="Unplaced"/>
</dbReference>
<dbReference type="PANTHER" id="PTHR48484:SF2">
    <property type="entry name" value="PRO-INTERLEUKIN-16"/>
    <property type="match status" value="1"/>
</dbReference>
<reference evidence="3" key="1">
    <citation type="submission" date="2025-08" db="UniProtKB">
        <authorList>
            <consortium name="RefSeq"/>
        </authorList>
    </citation>
    <scope>IDENTIFICATION</scope>
    <source>
        <tissue evidence="3">Kidney</tissue>
    </source>
</reference>
<dbReference type="KEGG" id="pvp:111729082"/>
<dbReference type="InterPro" id="IPR055287">
    <property type="entry name" value="IL-16-like"/>
</dbReference>
<dbReference type="GO" id="GO:0030595">
    <property type="term" value="P:leukocyte chemotaxis"/>
    <property type="evidence" value="ECO:0007669"/>
    <property type="project" value="TreeGrafter"/>
</dbReference>
<dbReference type="GeneID" id="111729082"/>
<dbReference type="AlphaFoldDB" id="A0A6P6BL64"/>
<name>A0A6P6BL64_PTEVA</name>
<organism evidence="2 3">
    <name type="scientific">Pteropus vampyrus</name>
    <name type="common">Large flying fox</name>
    <dbReference type="NCBI Taxonomy" id="132908"/>
    <lineage>
        <taxon>Eukaryota</taxon>
        <taxon>Metazoa</taxon>
        <taxon>Chordata</taxon>
        <taxon>Craniata</taxon>
        <taxon>Vertebrata</taxon>
        <taxon>Euteleostomi</taxon>
        <taxon>Mammalia</taxon>
        <taxon>Eutheria</taxon>
        <taxon>Laurasiatheria</taxon>
        <taxon>Chiroptera</taxon>
        <taxon>Yinpterochiroptera</taxon>
        <taxon>Pteropodoidea</taxon>
        <taxon>Pteropodidae</taxon>
        <taxon>Pteropodinae</taxon>
        <taxon>Pteropus</taxon>
    </lineage>
</organism>
<evidence type="ECO:0000313" key="3">
    <source>
        <dbReference type="RefSeq" id="XP_023375809.1"/>
    </source>
</evidence>